<evidence type="ECO:0000313" key="7">
    <source>
        <dbReference type="Proteomes" id="UP000663828"/>
    </source>
</evidence>
<evidence type="ECO:0000256" key="3">
    <source>
        <dbReference type="SAM" id="MobiDB-lite"/>
    </source>
</evidence>
<gene>
    <name evidence="6" type="ORF">XAT740_LOCUS48905</name>
</gene>
<keyword evidence="4" id="KW-0472">Membrane</keyword>
<dbReference type="PANTHER" id="PTHR48026:SF14">
    <property type="entry name" value="HETEROGENEOUS NUCLEAR RIBONUCLEOPROTEIN A1"/>
    <property type="match status" value="1"/>
</dbReference>
<dbReference type="PANTHER" id="PTHR48026">
    <property type="entry name" value="HOMOLOGOUS TO DROSOPHILA SQD (SQUID) PROTEIN"/>
    <property type="match status" value="1"/>
</dbReference>
<dbReference type="AlphaFoldDB" id="A0A816BIZ7"/>
<dbReference type="GO" id="GO:0071013">
    <property type="term" value="C:catalytic step 2 spliceosome"/>
    <property type="evidence" value="ECO:0007669"/>
    <property type="project" value="TreeGrafter"/>
</dbReference>
<dbReference type="InterPro" id="IPR012677">
    <property type="entry name" value="Nucleotide-bd_a/b_plait_sf"/>
</dbReference>
<name>A0A816BIZ7_ADIRI</name>
<feature type="region of interest" description="Disordered" evidence="3">
    <location>
        <begin position="182"/>
        <end position="218"/>
    </location>
</feature>
<dbReference type="SMART" id="SM00360">
    <property type="entry name" value="RRM"/>
    <property type="match status" value="2"/>
</dbReference>
<dbReference type="InterPro" id="IPR035979">
    <property type="entry name" value="RBD_domain_sf"/>
</dbReference>
<comment type="caution">
    <text evidence="6">The sequence shown here is derived from an EMBL/GenBank/DDBJ whole genome shotgun (WGS) entry which is preliminary data.</text>
</comment>
<accession>A0A816BIZ7</accession>
<feature type="domain" description="RRM" evidence="5">
    <location>
        <begin position="20"/>
        <end position="102"/>
    </location>
</feature>
<keyword evidence="1 2" id="KW-0694">RNA-binding</keyword>
<dbReference type="PROSITE" id="PS50102">
    <property type="entry name" value="RRM"/>
    <property type="match status" value="2"/>
</dbReference>
<evidence type="ECO:0000313" key="6">
    <source>
        <dbReference type="EMBL" id="CAF1611058.1"/>
    </source>
</evidence>
<dbReference type="GO" id="GO:0003730">
    <property type="term" value="F:mRNA 3'-UTR binding"/>
    <property type="evidence" value="ECO:0007669"/>
    <property type="project" value="TreeGrafter"/>
</dbReference>
<reference evidence="6" key="1">
    <citation type="submission" date="2021-02" db="EMBL/GenBank/DDBJ databases">
        <authorList>
            <person name="Nowell W R."/>
        </authorList>
    </citation>
    <scope>NUCLEOTIDE SEQUENCE</scope>
</reference>
<dbReference type="SUPFAM" id="SSF54928">
    <property type="entry name" value="RNA-binding domain, RBD"/>
    <property type="match status" value="2"/>
</dbReference>
<sequence length="673" mass="77496">MSENETLKPNESELEPEHKRKVFIGSLSYNIDENAFRDYWTKFGNVLDATILRDREGRSRGFGFVTFDNSASVDVLMQTRPHTLDNRVVEPKRAIPREETHRVDVQSVVKKLYLGGVKEPMTEDDLREYFSKYGTVTEIVITKDRDGKYRGFAFVEFDDYDPVDKVILEKNHLIAGQQIVVQKSQAKNGPQRSNSNMRPRQGPPTMSRPNYNGGYNNYQQNSYNNSYDQMPNNNYDGYNGGSFGQGYDQRNFGGPMRRGHMGGGGSGHGYAPYNGRGRGGHGGGASGVGDGHMEKRLADLEQRLQSSISNVWCRTLLNQINHLSSSLSNLTPIYRSRLTREQLLASIKTIQDLNLNSTNTDVYRRALANYLLLLSIHTHKLVCGVLLDHVHHLKHHLTYWKNDELNQFQIVEQLKTTFWFDQQRDDIRITEKIKYLNSQQDLLANLIGRLAYTITKIEQQEKLDLNEVMSATNELHKVIFDEVTVEYNSQSDLLDVIEVHSQILNSFDEFRSKLIEKIHLYRRPTHLKRYLPYYISSTAIGMFIIYKVYTNKTGIYNYITTTYESLKFFLNEHLIVPLKTIYTSTFESHSSESAYENSQLNYTNSKKILEEMLEEYGRQHAGTLAQVNNISVEEFLATLNERARNEDMNVVMKNYQQELNSPIRSALLGDLIK</sequence>
<organism evidence="6 7">
    <name type="scientific">Adineta ricciae</name>
    <name type="common">Rotifer</name>
    <dbReference type="NCBI Taxonomy" id="249248"/>
    <lineage>
        <taxon>Eukaryota</taxon>
        <taxon>Metazoa</taxon>
        <taxon>Spiralia</taxon>
        <taxon>Gnathifera</taxon>
        <taxon>Rotifera</taxon>
        <taxon>Eurotatoria</taxon>
        <taxon>Bdelloidea</taxon>
        <taxon>Adinetida</taxon>
        <taxon>Adinetidae</taxon>
        <taxon>Adineta</taxon>
    </lineage>
</organism>
<evidence type="ECO:0000259" key="5">
    <source>
        <dbReference type="PROSITE" id="PS50102"/>
    </source>
</evidence>
<dbReference type="GO" id="GO:0000398">
    <property type="term" value="P:mRNA splicing, via spliceosome"/>
    <property type="evidence" value="ECO:0007669"/>
    <property type="project" value="TreeGrafter"/>
</dbReference>
<evidence type="ECO:0000256" key="4">
    <source>
        <dbReference type="SAM" id="Phobius"/>
    </source>
</evidence>
<evidence type="ECO:0000256" key="2">
    <source>
        <dbReference type="PROSITE-ProRule" id="PRU00176"/>
    </source>
</evidence>
<protein>
    <recommendedName>
        <fullName evidence="5">RRM domain-containing protein</fullName>
    </recommendedName>
</protein>
<keyword evidence="4" id="KW-1133">Transmembrane helix</keyword>
<dbReference type="Gene3D" id="3.30.70.330">
    <property type="match status" value="2"/>
</dbReference>
<proteinExistence type="predicted"/>
<dbReference type="InterPro" id="IPR000504">
    <property type="entry name" value="RRM_dom"/>
</dbReference>
<dbReference type="EMBL" id="CAJNOR010007115">
    <property type="protein sequence ID" value="CAF1611058.1"/>
    <property type="molecule type" value="Genomic_DNA"/>
</dbReference>
<feature type="transmembrane region" description="Helical" evidence="4">
    <location>
        <begin position="530"/>
        <end position="549"/>
    </location>
</feature>
<evidence type="ECO:0000256" key="1">
    <source>
        <dbReference type="ARBA" id="ARBA00022884"/>
    </source>
</evidence>
<keyword evidence="7" id="KW-1185">Reference proteome</keyword>
<keyword evidence="4" id="KW-0812">Transmembrane</keyword>
<feature type="non-terminal residue" evidence="6">
    <location>
        <position position="673"/>
    </location>
</feature>
<dbReference type="Pfam" id="PF00076">
    <property type="entry name" value="RRM_1"/>
    <property type="match status" value="2"/>
</dbReference>
<feature type="compositionally biased region" description="Polar residues" evidence="3">
    <location>
        <begin position="182"/>
        <end position="198"/>
    </location>
</feature>
<dbReference type="Proteomes" id="UP000663828">
    <property type="component" value="Unassembled WGS sequence"/>
</dbReference>
<dbReference type="Pfam" id="PF08637">
    <property type="entry name" value="NCA2"/>
    <property type="match status" value="1"/>
</dbReference>
<dbReference type="InterPro" id="IPR013946">
    <property type="entry name" value="NCA2-like"/>
</dbReference>
<feature type="domain" description="RRM" evidence="5">
    <location>
        <begin position="110"/>
        <end position="186"/>
    </location>
</feature>